<name>A0A1I3XBK3_9PROT</name>
<dbReference type="GO" id="GO:0008324">
    <property type="term" value="F:monoatomic cation transmembrane transporter activity"/>
    <property type="evidence" value="ECO:0007669"/>
    <property type="project" value="InterPro"/>
</dbReference>
<evidence type="ECO:0000256" key="5">
    <source>
        <dbReference type="ARBA" id="ARBA00022989"/>
    </source>
</evidence>
<comment type="subcellular location">
    <subcellularLocation>
        <location evidence="1">Cell membrane</location>
        <topology evidence="1">Multi-pass membrane protein</topology>
    </subcellularLocation>
</comment>
<accession>A0A1I3XBK3</accession>
<evidence type="ECO:0000256" key="3">
    <source>
        <dbReference type="ARBA" id="ARBA00022475"/>
    </source>
</evidence>
<evidence type="ECO:0000313" key="9">
    <source>
        <dbReference type="Proteomes" id="UP000199533"/>
    </source>
</evidence>
<dbReference type="InterPro" id="IPR002758">
    <property type="entry name" value="Cation_antiport_E"/>
</dbReference>
<feature type="transmembrane region" description="Helical" evidence="7">
    <location>
        <begin position="60"/>
        <end position="83"/>
    </location>
</feature>
<dbReference type="NCBIfam" id="NF006518">
    <property type="entry name" value="PRK08965.1-2"/>
    <property type="match status" value="1"/>
</dbReference>
<dbReference type="Pfam" id="PF01899">
    <property type="entry name" value="MNHE"/>
    <property type="match status" value="1"/>
</dbReference>
<proteinExistence type="inferred from homology"/>
<dbReference type="Proteomes" id="UP000199533">
    <property type="component" value="Unassembled WGS sequence"/>
</dbReference>
<feature type="transmembrane region" description="Helical" evidence="7">
    <location>
        <begin position="30"/>
        <end position="48"/>
    </location>
</feature>
<dbReference type="OrthoDB" id="9807187at2"/>
<dbReference type="EMBL" id="FOSP01000001">
    <property type="protein sequence ID" value="SFK16900.1"/>
    <property type="molecule type" value="Genomic_DNA"/>
</dbReference>
<gene>
    <name evidence="8" type="ORF">SAMN05216302_1001211</name>
</gene>
<dbReference type="AlphaFoldDB" id="A0A1I3XBK3"/>
<evidence type="ECO:0000256" key="4">
    <source>
        <dbReference type="ARBA" id="ARBA00022692"/>
    </source>
</evidence>
<evidence type="ECO:0000313" key="8">
    <source>
        <dbReference type="EMBL" id="SFK16900.1"/>
    </source>
</evidence>
<dbReference type="STRING" id="52441.SAMN05216302_1001211"/>
<protein>
    <submittedName>
        <fullName evidence="8">Multisubunit potassium/proton antiporter, PhaE subunit</fullName>
    </submittedName>
</protein>
<comment type="similarity">
    <text evidence="2">Belongs to the CPA3 antiporters (TC 2.A.63) subunit E family.</text>
</comment>
<dbReference type="PANTHER" id="PTHR34584:SF1">
    <property type="entry name" value="NA(+)_H(+) ANTIPORTER SUBUNIT E1"/>
    <property type="match status" value="1"/>
</dbReference>
<dbReference type="PIRSF" id="PIRSF019239">
    <property type="entry name" value="MrpE"/>
    <property type="match status" value="1"/>
</dbReference>
<keyword evidence="4 7" id="KW-0812">Transmembrane</keyword>
<evidence type="ECO:0000256" key="6">
    <source>
        <dbReference type="ARBA" id="ARBA00023136"/>
    </source>
</evidence>
<dbReference type="PANTHER" id="PTHR34584">
    <property type="entry name" value="NA(+)/H(+) ANTIPORTER SUBUNIT E1"/>
    <property type="match status" value="1"/>
</dbReference>
<feature type="transmembrane region" description="Helical" evidence="7">
    <location>
        <begin position="6"/>
        <end position="23"/>
    </location>
</feature>
<reference evidence="9" key="1">
    <citation type="submission" date="2016-10" db="EMBL/GenBank/DDBJ databases">
        <authorList>
            <person name="Varghese N."/>
            <person name="Submissions S."/>
        </authorList>
    </citation>
    <scope>NUCLEOTIDE SEQUENCE [LARGE SCALE GENOMIC DNA]</scope>
    <source>
        <strain evidence="9">Nm69</strain>
    </source>
</reference>
<keyword evidence="9" id="KW-1185">Reference proteome</keyword>
<organism evidence="8 9">
    <name type="scientific">Nitrosomonas aestuarii</name>
    <dbReference type="NCBI Taxonomy" id="52441"/>
    <lineage>
        <taxon>Bacteria</taxon>
        <taxon>Pseudomonadati</taxon>
        <taxon>Pseudomonadota</taxon>
        <taxon>Betaproteobacteria</taxon>
        <taxon>Nitrosomonadales</taxon>
        <taxon>Nitrosomonadaceae</taxon>
        <taxon>Nitrosomonas</taxon>
    </lineage>
</organism>
<evidence type="ECO:0000256" key="2">
    <source>
        <dbReference type="ARBA" id="ARBA00006228"/>
    </source>
</evidence>
<keyword evidence="5 7" id="KW-1133">Transmembrane helix</keyword>
<evidence type="ECO:0000256" key="7">
    <source>
        <dbReference type="SAM" id="Phobius"/>
    </source>
</evidence>
<keyword evidence="6 7" id="KW-0472">Membrane</keyword>
<dbReference type="GO" id="GO:0005886">
    <property type="term" value="C:plasma membrane"/>
    <property type="evidence" value="ECO:0007669"/>
    <property type="project" value="UniProtKB-SubCell"/>
</dbReference>
<sequence length="163" mass="18199">MTRLLPHPVLTPVLAVIWLLLNNSIEPGQILLGLALSWAIPVLTIRFWPEAVSIQKPFALVRYTIILFYDIIMANFTVARLILGNPDKLKPSFVKLPLDLTSDLAISLLANSITLTPGTLSAQLSDDHSYLLVHALNETDPETLVANIKQRYEKPLKEIFESC</sequence>
<evidence type="ECO:0000256" key="1">
    <source>
        <dbReference type="ARBA" id="ARBA00004651"/>
    </source>
</evidence>
<dbReference type="RefSeq" id="WP_090696510.1">
    <property type="nucleotide sequence ID" value="NZ_FOSP01000001.1"/>
</dbReference>
<keyword evidence="3" id="KW-1003">Cell membrane</keyword>